<reference evidence="2 3" key="1">
    <citation type="submission" date="2014-09" db="EMBL/GenBank/DDBJ databases">
        <authorList>
            <person name="Urmite Genomes Urmite Genomes"/>
        </authorList>
    </citation>
    <scope>NUCLEOTIDE SEQUENCE [LARGE SCALE GENOMIC DNA]</scope>
    <source>
        <strain evidence="2 3">ES2</strain>
    </source>
</reference>
<dbReference type="AlphaFoldDB" id="A0A098EQM0"/>
<dbReference type="Proteomes" id="UP000043699">
    <property type="component" value="Unassembled WGS sequence"/>
</dbReference>
<dbReference type="EMBL" id="CCXS01000001">
    <property type="protein sequence ID" value="CEG24102.1"/>
    <property type="molecule type" value="Genomic_DNA"/>
</dbReference>
<keyword evidence="1" id="KW-0812">Transmembrane</keyword>
<feature type="transmembrane region" description="Helical" evidence="1">
    <location>
        <begin position="6"/>
        <end position="29"/>
    </location>
</feature>
<evidence type="ECO:0000313" key="3">
    <source>
        <dbReference type="Proteomes" id="UP000043699"/>
    </source>
</evidence>
<sequence>MDGKKLALFVIIGTILACALIFFGFQLYFKMNPTQ</sequence>
<proteinExistence type="predicted"/>
<name>A0A098EQM0_9BACL</name>
<dbReference type="STRING" id="1499687.BN1080_03122"/>
<gene>
    <name evidence="2" type="ORF">BN1080_03122</name>
</gene>
<keyword evidence="1" id="KW-1133">Transmembrane helix</keyword>
<organism evidence="2 3">
    <name type="scientific">Planococcus massiliensis</name>
    <dbReference type="NCBI Taxonomy" id="1499687"/>
    <lineage>
        <taxon>Bacteria</taxon>
        <taxon>Bacillati</taxon>
        <taxon>Bacillota</taxon>
        <taxon>Bacilli</taxon>
        <taxon>Bacillales</taxon>
        <taxon>Caryophanaceae</taxon>
        <taxon>Planococcus</taxon>
    </lineage>
</organism>
<keyword evidence="1" id="KW-0472">Membrane</keyword>
<evidence type="ECO:0000256" key="1">
    <source>
        <dbReference type="SAM" id="Phobius"/>
    </source>
</evidence>
<accession>A0A098EQM0</accession>
<evidence type="ECO:0000313" key="2">
    <source>
        <dbReference type="EMBL" id="CEG24102.1"/>
    </source>
</evidence>
<keyword evidence="3" id="KW-1185">Reference proteome</keyword>
<dbReference type="PROSITE" id="PS51257">
    <property type="entry name" value="PROKAR_LIPOPROTEIN"/>
    <property type="match status" value="1"/>
</dbReference>
<protein>
    <submittedName>
        <fullName evidence="2">Uncharacterized protein</fullName>
    </submittedName>
</protein>